<dbReference type="EMBL" id="JBEHCU010003217">
    <property type="protein sequence ID" value="KAL1402296.1"/>
    <property type="molecule type" value="Genomic_DNA"/>
</dbReference>
<name>A0ABD1DRB2_CULPP</name>
<dbReference type="Gene3D" id="3.30.70.330">
    <property type="match status" value="1"/>
</dbReference>
<feature type="non-terminal residue" evidence="2">
    <location>
        <position position="60"/>
    </location>
</feature>
<evidence type="ECO:0000256" key="1">
    <source>
        <dbReference type="SAM" id="MobiDB-lite"/>
    </source>
</evidence>
<comment type="caution">
    <text evidence="2">The sequence shown here is derived from an EMBL/GenBank/DDBJ whole genome shotgun (WGS) entry which is preliminary data.</text>
</comment>
<gene>
    <name evidence="2" type="ORF">pipiens_019807</name>
</gene>
<evidence type="ECO:0000313" key="2">
    <source>
        <dbReference type="EMBL" id="KAL1402296.1"/>
    </source>
</evidence>
<organism evidence="2 3">
    <name type="scientific">Culex pipiens pipiens</name>
    <name type="common">Northern house mosquito</name>
    <dbReference type="NCBI Taxonomy" id="38569"/>
    <lineage>
        <taxon>Eukaryota</taxon>
        <taxon>Metazoa</taxon>
        <taxon>Ecdysozoa</taxon>
        <taxon>Arthropoda</taxon>
        <taxon>Hexapoda</taxon>
        <taxon>Insecta</taxon>
        <taxon>Pterygota</taxon>
        <taxon>Neoptera</taxon>
        <taxon>Endopterygota</taxon>
        <taxon>Diptera</taxon>
        <taxon>Nematocera</taxon>
        <taxon>Culicoidea</taxon>
        <taxon>Culicidae</taxon>
        <taxon>Culicinae</taxon>
        <taxon>Culicini</taxon>
        <taxon>Culex</taxon>
        <taxon>Culex</taxon>
    </lineage>
</organism>
<dbReference type="Proteomes" id="UP001562425">
    <property type="component" value="Unassembled WGS sequence"/>
</dbReference>
<accession>A0ABD1DRB2</accession>
<evidence type="ECO:0000313" key="3">
    <source>
        <dbReference type="Proteomes" id="UP001562425"/>
    </source>
</evidence>
<dbReference type="Pfam" id="PF13893">
    <property type="entry name" value="RRM_5"/>
    <property type="match status" value="1"/>
</dbReference>
<protein>
    <submittedName>
        <fullName evidence="2">Uncharacterized protein</fullName>
    </submittedName>
</protein>
<feature type="region of interest" description="Disordered" evidence="1">
    <location>
        <begin position="22"/>
        <end position="60"/>
    </location>
</feature>
<dbReference type="InterPro" id="IPR012677">
    <property type="entry name" value="Nucleotide-bd_a/b_plait_sf"/>
</dbReference>
<reference evidence="2 3" key="1">
    <citation type="submission" date="2024-05" db="EMBL/GenBank/DDBJ databases">
        <title>Culex pipiens pipiens assembly and annotation.</title>
        <authorList>
            <person name="Alout H."/>
            <person name="Durand T."/>
        </authorList>
    </citation>
    <scope>NUCLEOTIDE SEQUENCE [LARGE SCALE GENOMIC DNA]</scope>
    <source>
        <strain evidence="2">HA-2024</strain>
        <tissue evidence="2">Whole body</tissue>
    </source>
</reference>
<proteinExistence type="predicted"/>
<dbReference type="AlphaFoldDB" id="A0ABD1DRB2"/>
<keyword evidence="3" id="KW-1185">Reference proteome</keyword>
<feature type="compositionally biased region" description="Polar residues" evidence="1">
    <location>
        <begin position="44"/>
        <end position="60"/>
    </location>
</feature>
<sequence>MTHLDKLRIWNKTIRVMASKHQAVQMPEEGQPDAGLTRDYTGACTGSRSRAANYSEHLSA</sequence>